<keyword evidence="2" id="KW-0235">DNA replication</keyword>
<dbReference type="Proteomes" id="UP000748308">
    <property type="component" value="Unassembled WGS sequence"/>
</dbReference>
<comment type="catalytic activity">
    <reaction evidence="2">
        <text>DNA(n) + a 2'-deoxyribonucleoside 5'-triphosphate = DNA(n+1) + diphosphate</text>
        <dbReference type="Rhea" id="RHEA:22508"/>
        <dbReference type="Rhea" id="RHEA-COMP:17339"/>
        <dbReference type="Rhea" id="RHEA-COMP:17340"/>
        <dbReference type="ChEBI" id="CHEBI:33019"/>
        <dbReference type="ChEBI" id="CHEBI:61560"/>
        <dbReference type="ChEBI" id="CHEBI:173112"/>
        <dbReference type="EC" id="2.7.7.7"/>
    </reaction>
</comment>
<evidence type="ECO:0000256" key="2">
    <source>
        <dbReference type="HAMAP-Rule" id="MF_01113"/>
    </source>
</evidence>
<dbReference type="CDD" id="cd03586">
    <property type="entry name" value="PolY_Pol_IV_kappa"/>
    <property type="match status" value="1"/>
</dbReference>
<keyword evidence="2" id="KW-0963">Cytoplasm</keyword>
<dbReference type="InterPro" id="IPR001126">
    <property type="entry name" value="UmuC"/>
</dbReference>
<keyword evidence="2" id="KW-0515">Mutator protein</keyword>
<dbReference type="InterPro" id="IPR017961">
    <property type="entry name" value="DNA_pol_Y-fam_little_finger"/>
</dbReference>
<organism evidence="5 6">
    <name type="scientific">Eiseniibacteriota bacterium</name>
    <dbReference type="NCBI Taxonomy" id="2212470"/>
    <lineage>
        <taxon>Bacteria</taxon>
        <taxon>Candidatus Eiseniibacteriota</taxon>
    </lineage>
</organism>
<comment type="cofactor">
    <cofactor evidence="2">
        <name>Mg(2+)</name>
        <dbReference type="ChEBI" id="CHEBI:18420"/>
    </cofactor>
    <text evidence="2">Binds 2 magnesium ions per subunit.</text>
</comment>
<dbReference type="GO" id="GO:0009432">
    <property type="term" value="P:SOS response"/>
    <property type="evidence" value="ECO:0007669"/>
    <property type="project" value="TreeGrafter"/>
</dbReference>
<feature type="region of interest" description="Disordered" evidence="3">
    <location>
        <begin position="390"/>
        <end position="417"/>
    </location>
</feature>
<dbReference type="HAMAP" id="MF_01113">
    <property type="entry name" value="DNApol_IV"/>
    <property type="match status" value="1"/>
</dbReference>
<feature type="compositionally biased region" description="Basic and acidic residues" evidence="3">
    <location>
        <begin position="401"/>
        <end position="417"/>
    </location>
</feature>
<evidence type="ECO:0000256" key="3">
    <source>
        <dbReference type="SAM" id="MobiDB-lite"/>
    </source>
</evidence>
<dbReference type="GO" id="GO:0003887">
    <property type="term" value="F:DNA-directed DNA polymerase activity"/>
    <property type="evidence" value="ECO:0007669"/>
    <property type="project" value="UniProtKB-UniRule"/>
</dbReference>
<evidence type="ECO:0000256" key="1">
    <source>
        <dbReference type="ARBA" id="ARBA00010945"/>
    </source>
</evidence>
<dbReference type="PROSITE" id="PS50173">
    <property type="entry name" value="UMUC"/>
    <property type="match status" value="1"/>
</dbReference>
<name>A0A937XA63_UNCEI</name>
<dbReference type="InterPro" id="IPR036775">
    <property type="entry name" value="DNA_pol_Y-fam_lit_finger_sf"/>
</dbReference>
<comment type="subcellular location">
    <subcellularLocation>
        <location evidence="2">Cytoplasm</location>
    </subcellularLocation>
</comment>
<dbReference type="Pfam" id="PF11799">
    <property type="entry name" value="IMS_C"/>
    <property type="match status" value="1"/>
</dbReference>
<evidence type="ECO:0000259" key="4">
    <source>
        <dbReference type="PROSITE" id="PS50173"/>
    </source>
</evidence>
<dbReference type="InterPro" id="IPR043128">
    <property type="entry name" value="Rev_trsase/Diguanyl_cyclase"/>
</dbReference>
<dbReference type="Pfam" id="PF00817">
    <property type="entry name" value="IMS"/>
    <property type="match status" value="1"/>
</dbReference>
<dbReference type="GO" id="GO:0003684">
    <property type="term" value="F:damaged DNA binding"/>
    <property type="evidence" value="ECO:0007669"/>
    <property type="project" value="InterPro"/>
</dbReference>
<dbReference type="GO" id="GO:0000287">
    <property type="term" value="F:magnesium ion binding"/>
    <property type="evidence" value="ECO:0007669"/>
    <property type="project" value="UniProtKB-UniRule"/>
</dbReference>
<feature type="active site" evidence="2">
    <location>
        <position position="102"/>
    </location>
</feature>
<dbReference type="GO" id="GO:0006281">
    <property type="term" value="P:DNA repair"/>
    <property type="evidence" value="ECO:0007669"/>
    <property type="project" value="UniProtKB-UniRule"/>
</dbReference>
<dbReference type="SUPFAM" id="SSF100879">
    <property type="entry name" value="Lesion bypass DNA polymerase (Y-family), little finger domain"/>
    <property type="match status" value="1"/>
</dbReference>
<dbReference type="GO" id="GO:0005829">
    <property type="term" value="C:cytosol"/>
    <property type="evidence" value="ECO:0007669"/>
    <property type="project" value="TreeGrafter"/>
</dbReference>
<dbReference type="Gene3D" id="1.10.150.20">
    <property type="entry name" value="5' to 3' exonuclease, C-terminal subdomain"/>
    <property type="match status" value="1"/>
</dbReference>
<dbReference type="GO" id="GO:0042276">
    <property type="term" value="P:error-prone translesion synthesis"/>
    <property type="evidence" value="ECO:0007669"/>
    <property type="project" value="TreeGrafter"/>
</dbReference>
<dbReference type="EMBL" id="VGIY01000379">
    <property type="protein sequence ID" value="MBM3318501.1"/>
    <property type="molecule type" value="Genomic_DNA"/>
</dbReference>
<gene>
    <name evidence="2 5" type="primary">dinB</name>
    <name evidence="5" type="ORF">FJY75_11680</name>
</gene>
<keyword evidence="2" id="KW-0234">DNA repair</keyword>
<feature type="binding site" evidence="2">
    <location>
        <position position="6"/>
    </location>
    <ligand>
        <name>Mg(2+)</name>
        <dbReference type="ChEBI" id="CHEBI:18420"/>
    </ligand>
</feature>
<dbReference type="Gene3D" id="3.30.70.270">
    <property type="match status" value="1"/>
</dbReference>
<comment type="subunit">
    <text evidence="2">Monomer.</text>
</comment>
<feature type="binding site" evidence="2">
    <location>
        <position position="101"/>
    </location>
    <ligand>
        <name>Mg(2+)</name>
        <dbReference type="ChEBI" id="CHEBI:18420"/>
    </ligand>
</feature>
<dbReference type="SUPFAM" id="SSF56672">
    <property type="entry name" value="DNA/RNA polymerases"/>
    <property type="match status" value="1"/>
</dbReference>
<evidence type="ECO:0000313" key="6">
    <source>
        <dbReference type="Proteomes" id="UP000748308"/>
    </source>
</evidence>
<keyword evidence="2" id="KW-0460">Magnesium</keyword>
<reference evidence="5" key="1">
    <citation type="submission" date="2019-03" db="EMBL/GenBank/DDBJ databases">
        <title>Lake Tanganyika Metagenome-Assembled Genomes (MAGs).</title>
        <authorList>
            <person name="Tran P."/>
        </authorList>
    </citation>
    <scope>NUCLEOTIDE SEQUENCE</scope>
    <source>
        <strain evidence="5">M_DeepCast_400m_m2_100</strain>
    </source>
</reference>
<dbReference type="InterPro" id="IPR050116">
    <property type="entry name" value="DNA_polymerase-Y"/>
</dbReference>
<dbReference type="GO" id="GO:0006261">
    <property type="term" value="P:DNA-templated DNA replication"/>
    <property type="evidence" value="ECO:0007669"/>
    <property type="project" value="UniProtKB-UniRule"/>
</dbReference>
<keyword evidence="2" id="KW-0239">DNA-directed DNA polymerase</keyword>
<comment type="caution">
    <text evidence="5">The sequence shown here is derived from an EMBL/GenBank/DDBJ whole genome shotgun (WGS) entry which is preliminary data.</text>
</comment>
<keyword evidence="2 5" id="KW-0548">Nucleotidyltransferase</keyword>
<dbReference type="InterPro" id="IPR043502">
    <property type="entry name" value="DNA/RNA_pol_sf"/>
</dbReference>
<sequence length="417" mass="45581">MILHIDMDAYFASLEAQACPSLKGRPLAVGALPGSRGVVASASYEAREFGIRAGMPAAHARRLCPRVEFVPCHPGLYIHTSRRILRRLLGFTPKVEMSGIDEAFLDIGDLLPRGADEGIVWQEAERLAGEVSAAVLSEFGLSCSAGVGPNKAIAKMASKVRKPGGLTLLGESRFRQLFWPQPVERLYGVGAKTASALMIYGIETIGELAATRASLLSRRFGVYGEALHALAWGRDDSPVVPSHASPPAKSLGHEHTLERDLETTDDALSLILALTDRVAADMRREGYAGRCVRIKIRYSDFSALTRQRVLAHPTLETRDLYRTARDLFLDHYCGTGIRLLGVTAAQLQPAEGRAQLPLFPQDRRYRELLQAVDGIRDHFGAHSLLPAGAMRPARAGAGEEEDRRDRRPARPVEPVSR</sequence>
<proteinExistence type="inferred from homology"/>
<dbReference type="PANTHER" id="PTHR11076:SF33">
    <property type="entry name" value="DNA POLYMERASE KAPPA"/>
    <property type="match status" value="1"/>
</dbReference>
<keyword evidence="2 5" id="KW-0808">Transferase</keyword>
<feature type="site" description="Substrate discrimination" evidence="2">
    <location>
        <position position="11"/>
    </location>
</feature>
<dbReference type="InterPro" id="IPR022880">
    <property type="entry name" value="DNApol_IV"/>
</dbReference>
<accession>A0A937XA63</accession>
<dbReference type="AlphaFoldDB" id="A0A937XA63"/>
<dbReference type="NCBIfam" id="NF002677">
    <property type="entry name" value="PRK02406.1"/>
    <property type="match status" value="1"/>
</dbReference>
<evidence type="ECO:0000313" key="5">
    <source>
        <dbReference type="EMBL" id="MBM3318501.1"/>
    </source>
</evidence>
<keyword evidence="2" id="KW-0238">DNA-binding</keyword>
<keyword evidence="2" id="KW-0479">Metal-binding</keyword>
<protein>
    <recommendedName>
        <fullName evidence="2">DNA polymerase IV</fullName>
        <shortName evidence="2">Pol IV</shortName>
        <ecNumber evidence="2">2.7.7.7</ecNumber>
    </recommendedName>
</protein>
<dbReference type="PANTHER" id="PTHR11076">
    <property type="entry name" value="DNA REPAIR POLYMERASE UMUC / TRANSFERASE FAMILY MEMBER"/>
    <property type="match status" value="1"/>
</dbReference>
<comment type="function">
    <text evidence="2">Poorly processive, error-prone DNA polymerase involved in untargeted mutagenesis. Copies undamaged DNA at stalled replication forks, which arise in vivo from mismatched or misaligned primer ends. These misaligned primers can be extended by PolIV. Exhibits no 3'-5' exonuclease (proofreading) activity. May be involved in translesional synthesis, in conjunction with the beta clamp from PolIII.</text>
</comment>
<keyword evidence="2" id="KW-0227">DNA damage</keyword>
<feature type="domain" description="UmuC" evidence="4">
    <location>
        <begin position="2"/>
        <end position="190"/>
    </location>
</feature>
<dbReference type="Gene3D" id="3.30.1490.100">
    <property type="entry name" value="DNA polymerase, Y-family, little finger domain"/>
    <property type="match status" value="1"/>
</dbReference>
<dbReference type="EC" id="2.7.7.7" evidence="2"/>
<comment type="similarity">
    <text evidence="1 2">Belongs to the DNA polymerase type-Y family.</text>
</comment>
<dbReference type="Gene3D" id="3.40.1170.60">
    <property type="match status" value="1"/>
</dbReference>